<comment type="caution">
    <text evidence="3">The sequence shown here is derived from an EMBL/GenBank/DDBJ whole genome shotgun (WGS) entry which is preliminary data.</text>
</comment>
<proteinExistence type="predicted"/>
<gene>
    <name evidence="3" type="ORF">C8Q71DRAFT_773748</name>
</gene>
<evidence type="ECO:0000256" key="1">
    <source>
        <dbReference type="SAM" id="Coils"/>
    </source>
</evidence>
<dbReference type="EMBL" id="JADCUA010000018">
    <property type="protein sequence ID" value="KAH9833496.1"/>
    <property type="molecule type" value="Genomic_DNA"/>
</dbReference>
<name>A0ABQ8K898_9APHY</name>
<feature type="compositionally biased region" description="Low complexity" evidence="2">
    <location>
        <begin position="59"/>
        <end position="72"/>
    </location>
</feature>
<feature type="coiled-coil region" evidence="1">
    <location>
        <begin position="113"/>
        <end position="186"/>
    </location>
</feature>
<feature type="region of interest" description="Disordered" evidence="2">
    <location>
        <begin position="464"/>
        <end position="506"/>
    </location>
</feature>
<evidence type="ECO:0000313" key="4">
    <source>
        <dbReference type="Proteomes" id="UP000814176"/>
    </source>
</evidence>
<organism evidence="3 4">
    <name type="scientific">Rhodofomes roseus</name>
    <dbReference type="NCBI Taxonomy" id="34475"/>
    <lineage>
        <taxon>Eukaryota</taxon>
        <taxon>Fungi</taxon>
        <taxon>Dikarya</taxon>
        <taxon>Basidiomycota</taxon>
        <taxon>Agaricomycotina</taxon>
        <taxon>Agaricomycetes</taxon>
        <taxon>Polyporales</taxon>
        <taxon>Rhodofomes</taxon>
    </lineage>
</organism>
<accession>A0ABQ8K898</accession>
<feature type="region of interest" description="Disordered" evidence="2">
    <location>
        <begin position="59"/>
        <end position="110"/>
    </location>
</feature>
<feature type="compositionally biased region" description="Basic and acidic residues" evidence="2">
    <location>
        <begin position="476"/>
        <end position="487"/>
    </location>
</feature>
<protein>
    <submittedName>
        <fullName evidence="3">Uncharacterized protein</fullName>
    </submittedName>
</protein>
<reference evidence="3 4" key="1">
    <citation type="journal article" date="2021" name="Environ. Microbiol.">
        <title>Gene family expansions and transcriptome signatures uncover fungal adaptations to wood decay.</title>
        <authorList>
            <person name="Hage H."/>
            <person name="Miyauchi S."/>
            <person name="Viragh M."/>
            <person name="Drula E."/>
            <person name="Min B."/>
            <person name="Chaduli D."/>
            <person name="Navarro D."/>
            <person name="Favel A."/>
            <person name="Norest M."/>
            <person name="Lesage-Meessen L."/>
            <person name="Balint B."/>
            <person name="Merenyi Z."/>
            <person name="de Eugenio L."/>
            <person name="Morin E."/>
            <person name="Martinez A.T."/>
            <person name="Baldrian P."/>
            <person name="Stursova M."/>
            <person name="Martinez M.J."/>
            <person name="Novotny C."/>
            <person name="Magnuson J.K."/>
            <person name="Spatafora J.W."/>
            <person name="Maurice S."/>
            <person name="Pangilinan J."/>
            <person name="Andreopoulos W."/>
            <person name="LaButti K."/>
            <person name="Hundley H."/>
            <person name="Na H."/>
            <person name="Kuo A."/>
            <person name="Barry K."/>
            <person name="Lipzen A."/>
            <person name="Henrissat B."/>
            <person name="Riley R."/>
            <person name="Ahrendt S."/>
            <person name="Nagy L.G."/>
            <person name="Grigoriev I.V."/>
            <person name="Martin F."/>
            <person name="Rosso M.N."/>
        </authorList>
    </citation>
    <scope>NUCLEOTIDE SEQUENCE [LARGE SCALE GENOMIC DNA]</scope>
    <source>
        <strain evidence="3 4">CIRM-BRFM 1785</strain>
    </source>
</reference>
<evidence type="ECO:0000313" key="3">
    <source>
        <dbReference type="EMBL" id="KAH9833496.1"/>
    </source>
</evidence>
<evidence type="ECO:0000256" key="2">
    <source>
        <dbReference type="SAM" id="MobiDB-lite"/>
    </source>
</evidence>
<sequence length="515" mass="58253">MSPSTSHPSLQSESVESLKQRLAIVERETAEDVKANPPYFFTSQQLELGVERDQLRSALAQAQKAQKASKSATQEPVQSNVDDRSKSRKANSSKRELTKKSDVLSAKEDRRKVEKLAKVETELQRRNEEIRQLDRSSKTEREALHQKISDITEAARLEAEDNEERLNGLRKELQAAQEASAKAIAERDAAIAAQLATFQQANDVLLKLTSVQEEVLTLSRARNHVDSSFDRPADKGRYGEELQLRSFMNKLLSLPSPGEMIHPCRVPNDASSYPAFARVYDVYKAQSFGVMPSFEGWLKVSGNGLIRLKYSHRILLIQPAYTYDSRGQEKFTACPFLSVNDQAKEVLFQDGDHLYYIGTYKPLMPCENVQLGHLQSGSYIVRVPLRIIRMTMNHLDMCFFGREHGRESWLETGTVTYAAARNAVAIILPELYRKGFLRLNVIGLQCVGFNRHLYEAIHQNGSVSDEPLPGDVPDPSIRDSSQKRRSDCTTMVPMSGKWRSQNNQSANRREFLSRC</sequence>
<feature type="compositionally biased region" description="Basic and acidic residues" evidence="2">
    <location>
        <begin position="93"/>
        <end position="110"/>
    </location>
</feature>
<dbReference type="RefSeq" id="XP_047776236.1">
    <property type="nucleotide sequence ID" value="XM_047924471.1"/>
</dbReference>
<keyword evidence="4" id="KW-1185">Reference proteome</keyword>
<keyword evidence="1" id="KW-0175">Coiled coil</keyword>
<dbReference type="GeneID" id="72005203"/>
<dbReference type="Proteomes" id="UP000814176">
    <property type="component" value="Unassembled WGS sequence"/>
</dbReference>